<dbReference type="EMBL" id="HG994368">
    <property type="protein sequence ID" value="CAF1816511.1"/>
    <property type="molecule type" value="Genomic_DNA"/>
</dbReference>
<name>A0A816JFC7_BRANA</name>
<accession>A0A816JFC7</accession>
<proteinExistence type="predicted"/>
<reference evidence="1" key="1">
    <citation type="submission" date="2021-01" db="EMBL/GenBank/DDBJ databases">
        <authorList>
            <consortium name="Genoscope - CEA"/>
            <person name="William W."/>
        </authorList>
    </citation>
    <scope>NUCLEOTIDE SEQUENCE</scope>
</reference>
<protein>
    <submittedName>
        <fullName evidence="1">(rape) hypothetical protein</fullName>
    </submittedName>
</protein>
<sequence length="88" mass="9751">MKQASPAVASSSPVVTRHRLLHHGISGPSHLLPAVISSLVVVLLRIRREEDQTTPMVISQKFAKQVPQLLVTYKSAQYFGMCRNDLTN</sequence>
<dbReference type="AlphaFoldDB" id="A0A816JFC7"/>
<organism evidence="1">
    <name type="scientific">Brassica napus</name>
    <name type="common">Rape</name>
    <dbReference type="NCBI Taxonomy" id="3708"/>
    <lineage>
        <taxon>Eukaryota</taxon>
        <taxon>Viridiplantae</taxon>
        <taxon>Streptophyta</taxon>
        <taxon>Embryophyta</taxon>
        <taxon>Tracheophyta</taxon>
        <taxon>Spermatophyta</taxon>
        <taxon>Magnoliopsida</taxon>
        <taxon>eudicotyledons</taxon>
        <taxon>Gunneridae</taxon>
        <taxon>Pentapetalae</taxon>
        <taxon>rosids</taxon>
        <taxon>malvids</taxon>
        <taxon>Brassicales</taxon>
        <taxon>Brassicaceae</taxon>
        <taxon>Brassiceae</taxon>
        <taxon>Brassica</taxon>
    </lineage>
</organism>
<gene>
    <name evidence="1" type="ORF">DARMORV10_C04P12930.1</name>
</gene>
<evidence type="ECO:0000313" key="1">
    <source>
        <dbReference type="EMBL" id="CAF1816511.1"/>
    </source>
</evidence>
<dbReference type="Proteomes" id="UP001295469">
    <property type="component" value="Chromosome C04"/>
</dbReference>